<dbReference type="InterPro" id="IPR029479">
    <property type="entry name" value="Nitroreductase"/>
</dbReference>
<proteinExistence type="predicted"/>
<gene>
    <name evidence="2" type="ORF">AT15_04620</name>
</gene>
<sequence length="250" mass="28860">MNECKKRREFLKSTLWEKRQNMMTDQKKGLPQPPFEKPFDEKGKVIPLIPFEDIQLGNMTLREVVHRRRSRRRFTEEPLNLEELSFLLWSTQGIREVYQGKVTFRTVPSAGSRHPFETYLAVHNVEGLEPALYRYLPLEHSLLFVKKIENMKDKIVEAALNQHFVGYCAVTFIWTAIPYRTEWRYSLTSHKVIAIDIGHVCQNLYLSAESIGAGTCAIAAYSQDKMDKFLGVDGEEEFTIYVAPVGKIAG</sequence>
<dbReference type="CDD" id="cd02142">
    <property type="entry name" value="McbC_SagB-like_oxidoreductase"/>
    <property type="match status" value="1"/>
</dbReference>
<dbReference type="GO" id="GO:0016491">
    <property type="term" value="F:oxidoreductase activity"/>
    <property type="evidence" value="ECO:0007669"/>
    <property type="project" value="InterPro"/>
</dbReference>
<dbReference type="STRING" id="1453497.AT15_04620"/>
<dbReference type="NCBIfam" id="TIGR03605">
    <property type="entry name" value="antibiot_sagB"/>
    <property type="match status" value="1"/>
</dbReference>
<dbReference type="InterPro" id="IPR020051">
    <property type="entry name" value="SagB-type_dehydrogenase"/>
</dbReference>
<dbReference type="PATRIC" id="fig|1453497.3.peg.918"/>
<evidence type="ECO:0000313" key="3">
    <source>
        <dbReference type="Proteomes" id="UP000077339"/>
    </source>
</evidence>
<dbReference type="AlphaFoldDB" id="A0A176JXF3"/>
<feature type="domain" description="Nitroreductase" evidence="1">
    <location>
        <begin position="67"/>
        <end position="247"/>
    </location>
</feature>
<dbReference type="EMBL" id="JFHK01000023">
    <property type="protein sequence ID" value="OAA28362.1"/>
    <property type="molecule type" value="Genomic_DNA"/>
</dbReference>
<dbReference type="Proteomes" id="UP000077339">
    <property type="component" value="Unassembled WGS sequence"/>
</dbReference>
<reference evidence="2 3" key="1">
    <citation type="submission" date="2014-02" db="EMBL/GenBank/DDBJ databases">
        <title>Kosmotoga genome sequencing.</title>
        <authorList>
            <person name="Pollo S.M."/>
            <person name="Charchuk R."/>
            <person name="Nesbo C.L."/>
        </authorList>
    </citation>
    <scope>NUCLEOTIDE SEQUENCE [LARGE SCALE GENOMIC DNA]</scope>
    <source>
        <strain evidence="2 3">S304</strain>
    </source>
</reference>
<name>A0A176JXF3_9BACT</name>
<evidence type="ECO:0000313" key="2">
    <source>
        <dbReference type="EMBL" id="OAA28362.1"/>
    </source>
</evidence>
<accession>A0A176JXF3</accession>
<dbReference type="InterPro" id="IPR052544">
    <property type="entry name" value="Bacteriocin_Proc_Enz"/>
</dbReference>
<evidence type="ECO:0000259" key="1">
    <source>
        <dbReference type="Pfam" id="PF00881"/>
    </source>
</evidence>
<comment type="caution">
    <text evidence="2">The sequence shown here is derived from an EMBL/GenBank/DDBJ whole genome shotgun (WGS) entry which is preliminary data.</text>
</comment>
<keyword evidence="3" id="KW-1185">Reference proteome</keyword>
<dbReference type="PANTHER" id="PTHR43745:SF2">
    <property type="entry name" value="NITROREDUCTASE MJ1384-RELATED"/>
    <property type="match status" value="1"/>
</dbReference>
<dbReference type="Gene3D" id="3.40.109.10">
    <property type="entry name" value="NADH Oxidase"/>
    <property type="match status" value="1"/>
</dbReference>
<dbReference type="OrthoDB" id="9801593at2"/>
<organism evidence="2 3">
    <name type="scientific">Kosmotoga arenicorallina S304</name>
    <dbReference type="NCBI Taxonomy" id="1453497"/>
    <lineage>
        <taxon>Bacteria</taxon>
        <taxon>Thermotogati</taxon>
        <taxon>Thermotogota</taxon>
        <taxon>Thermotogae</taxon>
        <taxon>Kosmotogales</taxon>
        <taxon>Kosmotogaceae</taxon>
        <taxon>Kosmotoga</taxon>
    </lineage>
</organism>
<dbReference type="RefSeq" id="WP_068348680.1">
    <property type="nucleotide sequence ID" value="NZ_JFHK01000023.1"/>
</dbReference>
<dbReference type="Pfam" id="PF00881">
    <property type="entry name" value="Nitroreductase"/>
    <property type="match status" value="1"/>
</dbReference>
<dbReference type="SUPFAM" id="SSF55469">
    <property type="entry name" value="FMN-dependent nitroreductase-like"/>
    <property type="match status" value="1"/>
</dbReference>
<protein>
    <recommendedName>
        <fullName evidence="1">Nitroreductase domain-containing protein</fullName>
    </recommendedName>
</protein>
<dbReference type="PANTHER" id="PTHR43745">
    <property type="entry name" value="NITROREDUCTASE MJ1384-RELATED"/>
    <property type="match status" value="1"/>
</dbReference>
<dbReference type="InterPro" id="IPR000415">
    <property type="entry name" value="Nitroreductase-like"/>
</dbReference>